<evidence type="ECO:0008006" key="4">
    <source>
        <dbReference type="Google" id="ProtNLM"/>
    </source>
</evidence>
<sequence length="74" mass="7644">MVQRHKRVVLGAAAITFTVFMAFPILASFTGVLGGVADGAGAGYAAGLAVILLPLLGAVAYRRWTSRIEDGGPR</sequence>
<reference evidence="2 3" key="1">
    <citation type="submission" date="2019-05" db="EMBL/GenBank/DDBJ databases">
        <title>Draft genome sequence of Actinomadura sp. 14C53.</title>
        <authorList>
            <person name="Saricaoglu S."/>
            <person name="Isik K."/>
        </authorList>
    </citation>
    <scope>NUCLEOTIDE SEQUENCE [LARGE SCALE GENOMIC DNA]</scope>
    <source>
        <strain evidence="2 3">14C53</strain>
    </source>
</reference>
<keyword evidence="1" id="KW-0472">Membrane</keyword>
<dbReference type="EMBL" id="VCKW01000330">
    <property type="protein sequence ID" value="TMQ90079.1"/>
    <property type="molecule type" value="Genomic_DNA"/>
</dbReference>
<keyword evidence="3" id="KW-1185">Reference proteome</keyword>
<dbReference type="Proteomes" id="UP000309174">
    <property type="component" value="Unassembled WGS sequence"/>
</dbReference>
<feature type="transmembrane region" description="Helical" evidence="1">
    <location>
        <begin position="43"/>
        <end position="61"/>
    </location>
</feature>
<organism evidence="2 3">
    <name type="scientific">Actinomadura soli</name>
    <dbReference type="NCBI Taxonomy" id="2508997"/>
    <lineage>
        <taxon>Bacteria</taxon>
        <taxon>Bacillati</taxon>
        <taxon>Actinomycetota</taxon>
        <taxon>Actinomycetes</taxon>
        <taxon>Streptosporangiales</taxon>
        <taxon>Thermomonosporaceae</taxon>
        <taxon>Actinomadura</taxon>
    </lineage>
</organism>
<keyword evidence="1" id="KW-1133">Transmembrane helix</keyword>
<proteinExistence type="predicted"/>
<evidence type="ECO:0000256" key="1">
    <source>
        <dbReference type="SAM" id="Phobius"/>
    </source>
</evidence>
<dbReference type="RefSeq" id="WP_138649868.1">
    <property type="nucleotide sequence ID" value="NZ_VCKW01000330.1"/>
</dbReference>
<dbReference type="AlphaFoldDB" id="A0A5C4J0T3"/>
<evidence type="ECO:0000313" key="3">
    <source>
        <dbReference type="Proteomes" id="UP000309174"/>
    </source>
</evidence>
<accession>A0A5C4J0T3</accession>
<comment type="caution">
    <text evidence="2">The sequence shown here is derived from an EMBL/GenBank/DDBJ whole genome shotgun (WGS) entry which is preliminary data.</text>
</comment>
<dbReference type="OrthoDB" id="3483666at2"/>
<keyword evidence="1" id="KW-0812">Transmembrane</keyword>
<gene>
    <name evidence="2" type="ORF">ETD83_37035</name>
</gene>
<evidence type="ECO:0000313" key="2">
    <source>
        <dbReference type="EMBL" id="TMQ90079.1"/>
    </source>
</evidence>
<protein>
    <recommendedName>
        <fullName evidence="4">DUF485 domain-containing protein</fullName>
    </recommendedName>
</protein>
<name>A0A5C4J0T3_9ACTN</name>